<dbReference type="RefSeq" id="WP_143555168.1">
    <property type="nucleotide sequence ID" value="NZ_VJWA01000001.1"/>
</dbReference>
<keyword evidence="2" id="KW-1003">Cell membrane</keyword>
<accession>A0A552UHB5</accession>
<sequence length="309" mass="33460">MKPVQDAQVNFPMRLSVVVPHRGDPVQLTECVAALASQQAEFDEIIVVANGSADNAAAIRAHAAAICTSAIVLHEPKIGAGPARNAGVAASSGDWLAFIDSDCLAAPDWIAAGRRALSTRAVFGGAIVITPAVAGQPTAIEAFDMEFGVDAARFLKRSRHLLTANLFCTRAAFDLIGAFETGVPEDKDWSYRALARGIPLASAADVVVEHPALISWPQLRYRWRRMTAEEFEFHRGRPLGALAFWLRSWLVLASIAPHAVRMLRSKRARPVPPGSVLVLGRSRFDRFVFAQKLVIKCLLQPGHEARATS</sequence>
<comment type="subcellular location">
    <subcellularLocation>
        <location evidence="1">Cell membrane</location>
    </subcellularLocation>
</comment>
<dbReference type="EMBL" id="VJWA01000001">
    <property type="protein sequence ID" value="TRW17623.1"/>
    <property type="molecule type" value="Genomic_DNA"/>
</dbReference>
<dbReference type="Proteomes" id="UP000317894">
    <property type="component" value="Unassembled WGS sequence"/>
</dbReference>
<evidence type="ECO:0000259" key="6">
    <source>
        <dbReference type="Pfam" id="PF00535"/>
    </source>
</evidence>
<dbReference type="CDD" id="cd00761">
    <property type="entry name" value="Glyco_tranf_GTA_type"/>
    <property type="match status" value="1"/>
</dbReference>
<evidence type="ECO:0000256" key="3">
    <source>
        <dbReference type="ARBA" id="ARBA00022676"/>
    </source>
</evidence>
<evidence type="ECO:0000313" key="8">
    <source>
        <dbReference type="Proteomes" id="UP000317894"/>
    </source>
</evidence>
<dbReference type="SUPFAM" id="SSF53448">
    <property type="entry name" value="Nucleotide-diphospho-sugar transferases"/>
    <property type="match status" value="1"/>
</dbReference>
<keyword evidence="3" id="KW-0328">Glycosyltransferase</keyword>
<dbReference type="OrthoDB" id="114108at2"/>
<keyword evidence="4 7" id="KW-0808">Transferase</keyword>
<dbReference type="GO" id="GO:0016757">
    <property type="term" value="F:glycosyltransferase activity"/>
    <property type="evidence" value="ECO:0007669"/>
    <property type="project" value="UniProtKB-KW"/>
</dbReference>
<keyword evidence="5" id="KW-0472">Membrane</keyword>
<keyword evidence="8" id="KW-1185">Reference proteome</keyword>
<dbReference type="InterPro" id="IPR001173">
    <property type="entry name" value="Glyco_trans_2-like"/>
</dbReference>
<evidence type="ECO:0000256" key="1">
    <source>
        <dbReference type="ARBA" id="ARBA00004236"/>
    </source>
</evidence>
<evidence type="ECO:0000313" key="7">
    <source>
        <dbReference type="EMBL" id="TRW17623.1"/>
    </source>
</evidence>
<gene>
    <name evidence="7" type="ORF">FMM06_05605</name>
</gene>
<dbReference type="PANTHER" id="PTHR43646">
    <property type="entry name" value="GLYCOSYLTRANSFERASE"/>
    <property type="match status" value="1"/>
</dbReference>
<dbReference type="InterPro" id="IPR029044">
    <property type="entry name" value="Nucleotide-diphossugar_trans"/>
</dbReference>
<dbReference type="GO" id="GO:0005886">
    <property type="term" value="C:plasma membrane"/>
    <property type="evidence" value="ECO:0007669"/>
    <property type="project" value="UniProtKB-SubCell"/>
</dbReference>
<evidence type="ECO:0000256" key="2">
    <source>
        <dbReference type="ARBA" id="ARBA00022475"/>
    </source>
</evidence>
<dbReference type="Pfam" id="PF00535">
    <property type="entry name" value="Glycos_transf_2"/>
    <property type="match status" value="1"/>
</dbReference>
<dbReference type="Gene3D" id="3.90.550.10">
    <property type="entry name" value="Spore Coat Polysaccharide Biosynthesis Protein SpsA, Chain A"/>
    <property type="match status" value="1"/>
</dbReference>
<dbReference type="PANTHER" id="PTHR43646:SF2">
    <property type="entry name" value="GLYCOSYLTRANSFERASE 2-LIKE DOMAIN-CONTAINING PROTEIN"/>
    <property type="match status" value="1"/>
</dbReference>
<organism evidence="7 8">
    <name type="scientific">Glacieibacterium frigidum</name>
    <dbReference type="NCBI Taxonomy" id="2593303"/>
    <lineage>
        <taxon>Bacteria</taxon>
        <taxon>Pseudomonadati</taxon>
        <taxon>Pseudomonadota</taxon>
        <taxon>Alphaproteobacteria</taxon>
        <taxon>Sphingomonadales</taxon>
        <taxon>Sphingosinicellaceae</taxon>
        <taxon>Glacieibacterium</taxon>
    </lineage>
</organism>
<evidence type="ECO:0000256" key="5">
    <source>
        <dbReference type="ARBA" id="ARBA00023136"/>
    </source>
</evidence>
<reference evidence="7 8" key="1">
    <citation type="submission" date="2019-07" db="EMBL/GenBank/DDBJ databases">
        <title>Novel species isolated from glacier.</title>
        <authorList>
            <person name="Liu Q."/>
            <person name="Xin Y.-H."/>
        </authorList>
    </citation>
    <scope>NUCLEOTIDE SEQUENCE [LARGE SCALE GENOMIC DNA]</scope>
    <source>
        <strain evidence="7 8">LB1R16</strain>
    </source>
</reference>
<dbReference type="AlphaFoldDB" id="A0A552UHB5"/>
<name>A0A552UHB5_9SPHN</name>
<evidence type="ECO:0000256" key="4">
    <source>
        <dbReference type="ARBA" id="ARBA00022679"/>
    </source>
</evidence>
<protein>
    <submittedName>
        <fullName evidence="7">Glycosyltransferase family 2 protein</fullName>
    </submittedName>
</protein>
<comment type="caution">
    <text evidence="7">The sequence shown here is derived from an EMBL/GenBank/DDBJ whole genome shotgun (WGS) entry which is preliminary data.</text>
</comment>
<feature type="domain" description="Glycosyltransferase 2-like" evidence="6">
    <location>
        <begin position="16"/>
        <end position="123"/>
    </location>
</feature>
<proteinExistence type="predicted"/>